<proteinExistence type="predicted"/>
<keyword evidence="1" id="KW-1133">Transmembrane helix</keyword>
<feature type="non-terminal residue" evidence="2">
    <location>
        <position position="86"/>
    </location>
</feature>
<comment type="caution">
    <text evidence="2">The sequence shown here is derived from an EMBL/GenBank/DDBJ whole genome shotgun (WGS) entry which is preliminary data.</text>
</comment>
<feature type="transmembrane region" description="Helical" evidence="1">
    <location>
        <begin position="67"/>
        <end position="85"/>
    </location>
</feature>
<accession>A0AAN5I830</accession>
<reference evidence="3" key="1">
    <citation type="submission" date="2022-10" db="EMBL/GenBank/DDBJ databases">
        <title>Genome assembly of Pristionchus species.</title>
        <authorList>
            <person name="Yoshida K."/>
            <person name="Sommer R.J."/>
        </authorList>
    </citation>
    <scope>NUCLEOTIDE SEQUENCE [LARGE SCALE GENOMIC DNA]</scope>
    <source>
        <strain evidence="3">RS5460</strain>
    </source>
</reference>
<keyword evidence="1" id="KW-0812">Transmembrane</keyword>
<evidence type="ECO:0000256" key="1">
    <source>
        <dbReference type="SAM" id="Phobius"/>
    </source>
</evidence>
<keyword evidence="1" id="KW-0472">Membrane</keyword>
<evidence type="ECO:0000313" key="3">
    <source>
        <dbReference type="Proteomes" id="UP001328107"/>
    </source>
</evidence>
<organism evidence="2 3">
    <name type="scientific">Pristionchus mayeri</name>
    <dbReference type="NCBI Taxonomy" id="1317129"/>
    <lineage>
        <taxon>Eukaryota</taxon>
        <taxon>Metazoa</taxon>
        <taxon>Ecdysozoa</taxon>
        <taxon>Nematoda</taxon>
        <taxon>Chromadorea</taxon>
        <taxon>Rhabditida</taxon>
        <taxon>Rhabditina</taxon>
        <taxon>Diplogasteromorpha</taxon>
        <taxon>Diplogasteroidea</taxon>
        <taxon>Neodiplogasteridae</taxon>
        <taxon>Pristionchus</taxon>
    </lineage>
</organism>
<name>A0AAN5I830_9BILA</name>
<dbReference type="AlphaFoldDB" id="A0AAN5I830"/>
<evidence type="ECO:0000313" key="2">
    <source>
        <dbReference type="EMBL" id="GMR56097.1"/>
    </source>
</evidence>
<gene>
    <name evidence="2" type="ORF">PMAYCL1PPCAC_26292</name>
</gene>
<dbReference type="Proteomes" id="UP001328107">
    <property type="component" value="Unassembled WGS sequence"/>
</dbReference>
<dbReference type="EMBL" id="BTRK01000005">
    <property type="protein sequence ID" value="GMR56097.1"/>
    <property type="molecule type" value="Genomic_DNA"/>
</dbReference>
<keyword evidence="3" id="KW-1185">Reference proteome</keyword>
<feature type="non-terminal residue" evidence="2">
    <location>
        <position position="1"/>
    </location>
</feature>
<protein>
    <submittedName>
        <fullName evidence="2">Uncharacterized protein</fullName>
    </submittedName>
</protein>
<sequence>PPPPSSSSSSSSFSLSPSQFLSSGQNLLRQFQLRCGRRLLNQLARLGTDTSMSDWCDTLLSLIVCNLRHNCILLFVLRFVLYYIFR</sequence>